<dbReference type="EMBL" id="LNOI01000004">
    <property type="protein sequence ID" value="KUY17612.1"/>
    <property type="molecule type" value="Genomic_DNA"/>
</dbReference>
<gene>
    <name evidence="2" type="ORF">ATB95_14840</name>
</gene>
<accession>A0ABD4DL20</accession>
<dbReference type="InterPro" id="IPR045497">
    <property type="entry name" value="DUF6438"/>
</dbReference>
<feature type="domain" description="DUF6438" evidence="1">
    <location>
        <begin position="141"/>
        <end position="234"/>
    </location>
</feature>
<name>A0ABD4DL20_ELIMR</name>
<dbReference type="Proteomes" id="UP000064412">
    <property type="component" value="Unassembled WGS sequence"/>
</dbReference>
<organism evidence="2 3">
    <name type="scientific">Elizabethkingia miricola</name>
    <name type="common">Chryseobacterium miricola</name>
    <dbReference type="NCBI Taxonomy" id="172045"/>
    <lineage>
        <taxon>Bacteria</taxon>
        <taxon>Pseudomonadati</taxon>
        <taxon>Bacteroidota</taxon>
        <taxon>Flavobacteriia</taxon>
        <taxon>Flavobacteriales</taxon>
        <taxon>Weeksellaceae</taxon>
        <taxon>Elizabethkingia</taxon>
    </lineage>
</organism>
<dbReference type="AlphaFoldDB" id="A0ABD4DL20"/>
<evidence type="ECO:0000313" key="2">
    <source>
        <dbReference type="EMBL" id="KUY17612.1"/>
    </source>
</evidence>
<protein>
    <recommendedName>
        <fullName evidence="1">DUF6438 domain-containing protein</fullName>
    </recommendedName>
</protein>
<evidence type="ECO:0000259" key="1">
    <source>
        <dbReference type="Pfam" id="PF20033"/>
    </source>
</evidence>
<dbReference type="RefSeq" id="WP_059345512.1">
    <property type="nucleotide sequence ID" value="NZ_CP140570.1"/>
</dbReference>
<sequence>MTIIKQILKFILLIFILAFNQIDAQENEKLYGTWISKNNDVLTIKGEHYNFNVMSTISRESQLKIKIQKDTLRFYSVYTSSRENFKVEHLEKYDFKIENIDKTFLILRPLDSLSQNFFNTKESIKFVKQEYNIDKSINFEKVIFHSTRCYGTCPIIALEIDKDRNIYLDIKHYSDSSKNGQFEGKLTQKEYNSLLKILETSNIKSWEFPEIMGADAPIRTIILYYNGIRKYFKSMFPPTVSYELIGFLRNITDSPQLIKTNIKRKLEE</sequence>
<evidence type="ECO:0000313" key="3">
    <source>
        <dbReference type="Proteomes" id="UP000064412"/>
    </source>
</evidence>
<comment type="caution">
    <text evidence="2">The sequence shown here is derived from an EMBL/GenBank/DDBJ whole genome shotgun (WGS) entry which is preliminary data.</text>
</comment>
<proteinExistence type="predicted"/>
<dbReference type="Pfam" id="PF20033">
    <property type="entry name" value="DUF6438"/>
    <property type="match status" value="1"/>
</dbReference>
<reference evidence="2 3" key="1">
    <citation type="submission" date="2015-11" db="EMBL/GenBank/DDBJ databases">
        <authorList>
            <person name="Nicholson A.C."/>
            <person name="Humrighouse B.W."/>
            <person name="Graziano J."/>
            <person name="Lasker B."/>
            <person name="Whitney A.M."/>
            <person name="Mcquiston J.R."/>
        </authorList>
    </citation>
    <scope>NUCLEOTIDE SEQUENCE [LARGE SCALE GENOMIC DNA]</scope>
    <source>
        <strain evidence="2 3">G4071</strain>
    </source>
</reference>